<proteinExistence type="predicted"/>
<comment type="caution">
    <text evidence="1">The sequence shown here is derived from an EMBL/GenBank/DDBJ whole genome shotgun (WGS) entry which is preliminary data.</text>
</comment>
<dbReference type="Proteomes" id="UP001054837">
    <property type="component" value="Unassembled WGS sequence"/>
</dbReference>
<organism evidence="1 2">
    <name type="scientific">Caerostris darwini</name>
    <dbReference type="NCBI Taxonomy" id="1538125"/>
    <lineage>
        <taxon>Eukaryota</taxon>
        <taxon>Metazoa</taxon>
        <taxon>Ecdysozoa</taxon>
        <taxon>Arthropoda</taxon>
        <taxon>Chelicerata</taxon>
        <taxon>Arachnida</taxon>
        <taxon>Araneae</taxon>
        <taxon>Araneomorphae</taxon>
        <taxon>Entelegynae</taxon>
        <taxon>Araneoidea</taxon>
        <taxon>Araneidae</taxon>
        <taxon>Caerostris</taxon>
    </lineage>
</organism>
<sequence length="109" mass="12379">MIHFWTNGVRAMSESSWSFMCGSFGRSRGPTPPRPRVPRTSFARGARQFGGGAGDVRREVARRLVQRVVVGQVRWQRMGWAVGHHVVVRTRIAVPVHLEKKKCPCLVWD</sequence>
<evidence type="ECO:0000313" key="2">
    <source>
        <dbReference type="Proteomes" id="UP001054837"/>
    </source>
</evidence>
<gene>
    <name evidence="1" type="ORF">CDAR_609031</name>
</gene>
<protein>
    <submittedName>
        <fullName evidence="1">Uncharacterized protein</fullName>
    </submittedName>
</protein>
<dbReference type="EMBL" id="BPLQ01014740">
    <property type="protein sequence ID" value="GIY82827.1"/>
    <property type="molecule type" value="Genomic_DNA"/>
</dbReference>
<evidence type="ECO:0000313" key="1">
    <source>
        <dbReference type="EMBL" id="GIY82827.1"/>
    </source>
</evidence>
<keyword evidence="2" id="KW-1185">Reference proteome</keyword>
<reference evidence="1 2" key="1">
    <citation type="submission" date="2021-06" db="EMBL/GenBank/DDBJ databases">
        <title>Caerostris darwini draft genome.</title>
        <authorList>
            <person name="Kono N."/>
            <person name="Arakawa K."/>
        </authorList>
    </citation>
    <scope>NUCLEOTIDE SEQUENCE [LARGE SCALE GENOMIC DNA]</scope>
</reference>
<dbReference type="AlphaFoldDB" id="A0AAV4WJK3"/>
<accession>A0AAV4WJK3</accession>
<name>A0AAV4WJK3_9ARAC</name>